<dbReference type="PROSITE" id="PS00086">
    <property type="entry name" value="CYTOCHROME_P450"/>
    <property type="match status" value="1"/>
</dbReference>
<dbReference type="GO" id="GO:0020037">
    <property type="term" value="F:heme binding"/>
    <property type="evidence" value="ECO:0007669"/>
    <property type="project" value="InterPro"/>
</dbReference>
<dbReference type="PANTHER" id="PTHR24287">
    <property type="entry name" value="P450, PUTATIVE (EUROFUNG)-RELATED"/>
    <property type="match status" value="1"/>
</dbReference>
<evidence type="ECO:0000256" key="9">
    <source>
        <dbReference type="ARBA" id="ARBA00023033"/>
    </source>
</evidence>
<evidence type="ECO:0000256" key="6">
    <source>
        <dbReference type="ARBA" id="ARBA00022989"/>
    </source>
</evidence>
<evidence type="ECO:0000256" key="1">
    <source>
        <dbReference type="ARBA" id="ARBA00001971"/>
    </source>
</evidence>
<evidence type="ECO:0000256" key="7">
    <source>
        <dbReference type="ARBA" id="ARBA00023002"/>
    </source>
</evidence>
<dbReference type="OrthoDB" id="1470350at2759"/>
<dbReference type="PRINTS" id="PR00385">
    <property type="entry name" value="P450"/>
</dbReference>
<dbReference type="GO" id="GO:0005506">
    <property type="term" value="F:iron ion binding"/>
    <property type="evidence" value="ECO:0007669"/>
    <property type="project" value="InterPro"/>
</dbReference>
<dbReference type="EMBL" id="AZHE01000005">
    <property type="protein sequence ID" value="KHN99238.1"/>
    <property type="molecule type" value="Genomic_DNA"/>
</dbReference>
<dbReference type="CDD" id="cd11063">
    <property type="entry name" value="CYP52"/>
    <property type="match status" value="1"/>
</dbReference>
<dbReference type="HOGENOM" id="CLU_001570_27_0_1"/>
<dbReference type="Gene3D" id="1.10.630.10">
    <property type="entry name" value="Cytochrome P450"/>
    <property type="match status" value="1"/>
</dbReference>
<evidence type="ECO:0000256" key="11">
    <source>
        <dbReference type="PIRSR" id="PIRSR602401-1"/>
    </source>
</evidence>
<evidence type="ECO:0000256" key="10">
    <source>
        <dbReference type="ARBA" id="ARBA00023136"/>
    </source>
</evidence>
<dbReference type="SUPFAM" id="SSF48264">
    <property type="entry name" value="Cytochrome P450"/>
    <property type="match status" value="1"/>
</dbReference>
<evidence type="ECO:0000256" key="12">
    <source>
        <dbReference type="RuleBase" id="RU000461"/>
    </source>
</evidence>
<dbReference type="InterPro" id="IPR017972">
    <property type="entry name" value="Cyt_P450_CS"/>
</dbReference>
<evidence type="ECO:0000313" key="14">
    <source>
        <dbReference type="Proteomes" id="UP000030816"/>
    </source>
</evidence>
<dbReference type="GO" id="GO:0004497">
    <property type="term" value="F:monooxygenase activity"/>
    <property type="evidence" value="ECO:0007669"/>
    <property type="project" value="UniProtKB-KW"/>
</dbReference>
<keyword evidence="10" id="KW-0472">Membrane</keyword>
<dbReference type="GO" id="GO:0016705">
    <property type="term" value="F:oxidoreductase activity, acting on paired donors, with incorporation or reduction of molecular oxygen"/>
    <property type="evidence" value="ECO:0007669"/>
    <property type="project" value="InterPro"/>
</dbReference>
<keyword evidence="14" id="KW-1185">Reference proteome</keyword>
<comment type="subcellular location">
    <subcellularLocation>
        <location evidence="2">Membrane</location>
        <topology evidence="2">Single-pass membrane protein</topology>
    </subcellularLocation>
</comment>
<evidence type="ECO:0000256" key="8">
    <source>
        <dbReference type="ARBA" id="ARBA00023004"/>
    </source>
</evidence>
<comment type="caution">
    <text evidence="13">The sequence shown here is derived from an EMBL/GenBank/DDBJ whole genome shotgun (WGS) entry which is preliminary data.</text>
</comment>
<evidence type="ECO:0000256" key="4">
    <source>
        <dbReference type="ARBA" id="ARBA00022692"/>
    </source>
</evidence>
<keyword evidence="9 12" id="KW-0503">Monooxygenase</keyword>
<dbReference type="PRINTS" id="PR00463">
    <property type="entry name" value="EP450I"/>
</dbReference>
<dbReference type="Pfam" id="PF00067">
    <property type="entry name" value="p450"/>
    <property type="match status" value="1"/>
</dbReference>
<dbReference type="AlphaFoldDB" id="A0A0B2WYZ3"/>
<dbReference type="STRING" id="1081103.A0A0B2WYZ3"/>
<dbReference type="RefSeq" id="XP_040680304.1">
    <property type="nucleotide sequence ID" value="XM_040821735.1"/>
</dbReference>
<protein>
    <submittedName>
        <fullName evidence="13">Cytochrome P450 alkane hydroxylase</fullName>
    </submittedName>
</protein>
<accession>A0A0B2WYZ3</accession>
<dbReference type="InterPro" id="IPR047146">
    <property type="entry name" value="Cyt_P450_E_CYP52_fungi"/>
</dbReference>
<organism evidence="13 14">
    <name type="scientific">Metarhizium album (strain ARSEF 1941)</name>
    <dbReference type="NCBI Taxonomy" id="1081103"/>
    <lineage>
        <taxon>Eukaryota</taxon>
        <taxon>Fungi</taxon>
        <taxon>Dikarya</taxon>
        <taxon>Ascomycota</taxon>
        <taxon>Pezizomycotina</taxon>
        <taxon>Sordariomycetes</taxon>
        <taxon>Hypocreomycetidae</taxon>
        <taxon>Hypocreales</taxon>
        <taxon>Clavicipitaceae</taxon>
        <taxon>Metarhizium</taxon>
    </lineage>
</organism>
<name>A0A0B2WYZ3_METAS</name>
<dbReference type="GeneID" id="63737391"/>
<dbReference type="InterPro" id="IPR036396">
    <property type="entry name" value="Cyt_P450_sf"/>
</dbReference>
<comment type="cofactor">
    <cofactor evidence="1 11">
        <name>heme</name>
        <dbReference type="ChEBI" id="CHEBI:30413"/>
    </cofactor>
</comment>
<keyword evidence="6" id="KW-1133">Transmembrane helix</keyword>
<keyword evidence="11 12" id="KW-0349">Heme</keyword>
<proteinExistence type="inferred from homology"/>
<evidence type="ECO:0000256" key="2">
    <source>
        <dbReference type="ARBA" id="ARBA00004167"/>
    </source>
</evidence>
<sequence length="462" mass="52707">MAFRNAATKLYIDIGVHQYNNKLAQWCNDTLDGAQTDYAEFSLTGKKRVLITRDPEQIKAILATKFANFGHGPQWNRLWRPFLGEGIFATDGDDWHRSRRLIRPMFVKERLRDLVIFDNCTRKLLSKLPPSGVTVDIKDLFYRWTLDTTTEFLLGHNVNSLENPNNEIAEAMAVAQRIQMYLFVLNPIAALIPKGDYFRSITRLEEFIEPIIQRAIAMPQHELEELSRTDSQYTLLHSIARVTKDRKIIRDEIMSVLLAGRDTTASTLSWVLYEMAYAPETWAKLREEVLSELGPHGMPTYESLKNIQYLKNALNEVLRLHPAVPINIRQALENTTIPGAPGQPDVVILKGDTVTINTIGMHTRKDLYPPASKTFASPAVFSPERWEHWTPAPWTYTPFSGGPRICVGQNFALTEMAFCLVRLAQTFERLEYRGDWHAQSLRADIIGTPALEVPIALFEPEL</sequence>
<gene>
    <name evidence="13" type="ORF">MAM_02936</name>
</gene>
<dbReference type="InterPro" id="IPR002401">
    <property type="entry name" value="Cyt_P450_E_grp-I"/>
</dbReference>
<feature type="binding site" description="axial binding residue" evidence="11">
    <location>
        <position position="406"/>
    </location>
    <ligand>
        <name>heme</name>
        <dbReference type="ChEBI" id="CHEBI:30413"/>
    </ligand>
    <ligandPart>
        <name>Fe</name>
        <dbReference type="ChEBI" id="CHEBI:18248"/>
    </ligandPart>
</feature>
<comment type="similarity">
    <text evidence="3 12">Belongs to the cytochrome P450 family.</text>
</comment>
<dbReference type="InterPro" id="IPR001128">
    <property type="entry name" value="Cyt_P450"/>
</dbReference>
<evidence type="ECO:0000256" key="5">
    <source>
        <dbReference type="ARBA" id="ARBA00022723"/>
    </source>
</evidence>
<keyword evidence="4" id="KW-0812">Transmembrane</keyword>
<reference evidence="13 14" key="1">
    <citation type="journal article" date="2014" name="Proc. Natl. Acad. Sci. U.S.A.">
        <title>Trajectory and genomic determinants of fungal-pathogen speciation and host adaptation.</title>
        <authorList>
            <person name="Hu X."/>
            <person name="Xiao G."/>
            <person name="Zheng P."/>
            <person name="Shang Y."/>
            <person name="Su Y."/>
            <person name="Zhang X."/>
            <person name="Liu X."/>
            <person name="Zhan S."/>
            <person name="St Leger R.J."/>
            <person name="Wang C."/>
        </authorList>
    </citation>
    <scope>NUCLEOTIDE SEQUENCE [LARGE SCALE GENOMIC DNA]</scope>
    <source>
        <strain evidence="13 14">ARSEF 1941</strain>
    </source>
</reference>
<keyword evidence="7 12" id="KW-0560">Oxidoreductase</keyword>
<dbReference type="PANTHER" id="PTHR24287:SF5">
    <property type="entry name" value="P450, PUTATIVE (EUROFUNG)-RELATED"/>
    <property type="match status" value="1"/>
</dbReference>
<evidence type="ECO:0000313" key="13">
    <source>
        <dbReference type="EMBL" id="KHN99238.1"/>
    </source>
</evidence>
<dbReference type="GO" id="GO:0016020">
    <property type="term" value="C:membrane"/>
    <property type="evidence" value="ECO:0007669"/>
    <property type="project" value="UniProtKB-SubCell"/>
</dbReference>
<evidence type="ECO:0000256" key="3">
    <source>
        <dbReference type="ARBA" id="ARBA00010617"/>
    </source>
</evidence>
<dbReference type="Proteomes" id="UP000030816">
    <property type="component" value="Unassembled WGS sequence"/>
</dbReference>
<keyword evidence="8 11" id="KW-0408">Iron</keyword>
<keyword evidence="5 11" id="KW-0479">Metal-binding</keyword>